<evidence type="ECO:0000256" key="4">
    <source>
        <dbReference type="SAM" id="Coils"/>
    </source>
</evidence>
<keyword evidence="4" id="KW-0175">Coiled coil</keyword>
<dbReference type="Pfam" id="PF13188">
    <property type="entry name" value="PAS_8"/>
    <property type="match status" value="1"/>
</dbReference>
<sequence length="728" mass="81834">MTADLEDTRLLQDLGARLVDEDNIDAIYQEILAAAITLTRADAGVVQILDPASGDLSVLAAKGFEEDLVVRFQRVDANSPTSCGLALRSNQRAYIDFDTPGESSPALGLLSSAGFRSAQSTPLTSRAGTLIGMLTTHWHHRHRLEDRQLQFLDLLARQAADLILHRQLEQTRRAQEDLLAADLADSKQLQQISSRLLVEDELDAIYSELVDAAIILVKADAGSLQRFDAEADELELLSWRGFASESAISWQRVRTASGGAAGIALKEERRIVIPDIGSGDSPLLPDAVADYSRSNLRAVQATPLMSRSGKPLGILSTYWRQNRHPTERDLRLLDIMARQAADLIERRTAEDALRDSERRYRALFDSIDEGFCTVEMIFDAAGHPTDYRFLQVNPSFVRLTGITDAVGRTMREISSDHEEHWFESYGRIARTGQPERFVAQAQQLQRWYDVYALRVDDPALGHVAVLFNDVTRRVQTEEQLRQAHDVLESRVKERTHELASTLKRLQDEVEGRKKIERERRELLQRIVHLQEAERARVARELHDNLGQHMVAVLMHLEGFQRRLSQSGDDAASYDLSEFRKVVDVLIKATHRQSWELRPAELDELGLEVAIDNYIFHWSETTGIPVDFRAESSGDRQLEPEQMIALYRVTQEALTNVARHAHATHIDIELDLGRPVCVSIRDNGVGFDPAKIKRRLGLLGMQERLDIAGGTLTIQAASQRGTCIRACIP</sequence>
<proteinExistence type="predicted"/>
<accession>A0ABT3GMM3</accession>
<evidence type="ECO:0000259" key="5">
    <source>
        <dbReference type="PROSITE" id="PS50109"/>
    </source>
</evidence>
<evidence type="ECO:0000256" key="1">
    <source>
        <dbReference type="ARBA" id="ARBA00022679"/>
    </source>
</evidence>
<dbReference type="InterPro" id="IPR011712">
    <property type="entry name" value="Sig_transdc_His_kin_sub3_dim/P"/>
</dbReference>
<gene>
    <name evidence="6" type="ORF">OKA05_19525</name>
</gene>
<feature type="coiled-coil region" evidence="4">
    <location>
        <begin position="505"/>
        <end position="532"/>
    </location>
</feature>
<dbReference type="InterPro" id="IPR036890">
    <property type="entry name" value="HATPase_C_sf"/>
</dbReference>
<keyword evidence="1" id="KW-0808">Transferase</keyword>
<dbReference type="SUPFAM" id="SSF55785">
    <property type="entry name" value="PYP-like sensor domain (PAS domain)"/>
    <property type="match status" value="1"/>
</dbReference>
<dbReference type="EMBL" id="JAPDDT010000009">
    <property type="protein sequence ID" value="MCW1924765.1"/>
    <property type="molecule type" value="Genomic_DNA"/>
</dbReference>
<comment type="caution">
    <text evidence="6">The sequence shown here is derived from an EMBL/GenBank/DDBJ whole genome shotgun (WGS) entry which is preliminary data.</text>
</comment>
<evidence type="ECO:0000313" key="7">
    <source>
        <dbReference type="Proteomes" id="UP001320876"/>
    </source>
</evidence>
<dbReference type="InterPro" id="IPR003018">
    <property type="entry name" value="GAF"/>
</dbReference>
<dbReference type="PANTHER" id="PTHR24421:SF55">
    <property type="entry name" value="SENSOR HISTIDINE KINASE YDFH"/>
    <property type="match status" value="1"/>
</dbReference>
<dbReference type="InterPro" id="IPR050482">
    <property type="entry name" value="Sensor_HK_TwoCompSys"/>
</dbReference>
<dbReference type="Pfam" id="PF02518">
    <property type="entry name" value="HATPase_c"/>
    <property type="match status" value="1"/>
</dbReference>
<dbReference type="InterPro" id="IPR000014">
    <property type="entry name" value="PAS"/>
</dbReference>
<evidence type="ECO:0000256" key="2">
    <source>
        <dbReference type="ARBA" id="ARBA00022777"/>
    </source>
</evidence>
<dbReference type="Pfam" id="PF13185">
    <property type="entry name" value="GAF_2"/>
    <property type="match status" value="2"/>
</dbReference>
<evidence type="ECO:0000313" key="6">
    <source>
        <dbReference type="EMBL" id="MCW1924765.1"/>
    </source>
</evidence>
<dbReference type="Gene3D" id="3.30.450.40">
    <property type="match status" value="2"/>
</dbReference>
<dbReference type="Proteomes" id="UP001320876">
    <property type="component" value="Unassembled WGS sequence"/>
</dbReference>
<reference evidence="6 7" key="1">
    <citation type="submission" date="2022-10" db="EMBL/GenBank/DDBJ databases">
        <title>Luteolibacter arcticus strain CCTCC AB 2014275, whole genome shotgun sequencing project.</title>
        <authorList>
            <person name="Zhao G."/>
            <person name="Shen L."/>
        </authorList>
    </citation>
    <scope>NUCLEOTIDE SEQUENCE [LARGE SCALE GENOMIC DNA]</scope>
    <source>
        <strain evidence="6 7">CCTCC AB 2014275</strain>
    </source>
</reference>
<dbReference type="Gene3D" id="3.30.565.10">
    <property type="entry name" value="Histidine kinase-like ATPase, C-terminal domain"/>
    <property type="match status" value="1"/>
</dbReference>
<dbReference type="CDD" id="cd16917">
    <property type="entry name" value="HATPase_UhpB-NarQ-NarX-like"/>
    <property type="match status" value="1"/>
</dbReference>
<dbReference type="Pfam" id="PF07730">
    <property type="entry name" value="HisKA_3"/>
    <property type="match status" value="1"/>
</dbReference>
<feature type="domain" description="Histidine kinase" evidence="5">
    <location>
        <begin position="536"/>
        <end position="728"/>
    </location>
</feature>
<dbReference type="InterPro" id="IPR005467">
    <property type="entry name" value="His_kinase_dom"/>
</dbReference>
<evidence type="ECO:0000256" key="3">
    <source>
        <dbReference type="ARBA" id="ARBA00023012"/>
    </source>
</evidence>
<keyword evidence="7" id="KW-1185">Reference proteome</keyword>
<dbReference type="SMART" id="SM00065">
    <property type="entry name" value="GAF"/>
    <property type="match status" value="2"/>
</dbReference>
<dbReference type="SMART" id="SM00387">
    <property type="entry name" value="HATPase_c"/>
    <property type="match status" value="1"/>
</dbReference>
<dbReference type="SUPFAM" id="SSF55874">
    <property type="entry name" value="ATPase domain of HSP90 chaperone/DNA topoisomerase II/histidine kinase"/>
    <property type="match status" value="1"/>
</dbReference>
<dbReference type="NCBIfam" id="TIGR00229">
    <property type="entry name" value="sensory_box"/>
    <property type="match status" value="1"/>
</dbReference>
<organism evidence="6 7">
    <name type="scientific">Luteolibacter arcticus</name>
    <dbReference type="NCBI Taxonomy" id="1581411"/>
    <lineage>
        <taxon>Bacteria</taxon>
        <taxon>Pseudomonadati</taxon>
        <taxon>Verrucomicrobiota</taxon>
        <taxon>Verrucomicrobiia</taxon>
        <taxon>Verrucomicrobiales</taxon>
        <taxon>Verrucomicrobiaceae</taxon>
        <taxon>Luteolibacter</taxon>
    </lineage>
</organism>
<dbReference type="Gene3D" id="3.30.450.20">
    <property type="entry name" value="PAS domain"/>
    <property type="match status" value="1"/>
</dbReference>
<dbReference type="InterPro" id="IPR029016">
    <property type="entry name" value="GAF-like_dom_sf"/>
</dbReference>
<dbReference type="InterPro" id="IPR035965">
    <property type="entry name" value="PAS-like_dom_sf"/>
</dbReference>
<dbReference type="RefSeq" id="WP_264488874.1">
    <property type="nucleotide sequence ID" value="NZ_JAPDDT010000009.1"/>
</dbReference>
<name>A0ABT3GMM3_9BACT</name>
<dbReference type="SUPFAM" id="SSF55781">
    <property type="entry name" value="GAF domain-like"/>
    <property type="match status" value="2"/>
</dbReference>
<keyword evidence="2" id="KW-0418">Kinase</keyword>
<keyword evidence="3" id="KW-0902">Two-component regulatory system</keyword>
<dbReference type="PROSITE" id="PS50109">
    <property type="entry name" value="HIS_KIN"/>
    <property type="match status" value="1"/>
</dbReference>
<dbReference type="PANTHER" id="PTHR24421">
    <property type="entry name" value="NITRATE/NITRITE SENSOR PROTEIN NARX-RELATED"/>
    <property type="match status" value="1"/>
</dbReference>
<dbReference type="InterPro" id="IPR003594">
    <property type="entry name" value="HATPase_dom"/>
</dbReference>
<dbReference type="Gene3D" id="1.20.5.1930">
    <property type="match status" value="1"/>
</dbReference>
<protein>
    <submittedName>
        <fullName evidence="6">GAF domain-containing protein</fullName>
    </submittedName>
</protein>